<organism evidence="2">
    <name type="scientific">Thermomicrobium roseum</name>
    <dbReference type="NCBI Taxonomy" id="500"/>
    <lineage>
        <taxon>Bacteria</taxon>
        <taxon>Pseudomonadati</taxon>
        <taxon>Thermomicrobiota</taxon>
        <taxon>Thermomicrobia</taxon>
        <taxon>Thermomicrobiales</taxon>
        <taxon>Thermomicrobiaceae</taxon>
        <taxon>Thermomicrobium</taxon>
    </lineage>
</organism>
<gene>
    <name evidence="2" type="ORF">ENP47_10595</name>
</gene>
<reference evidence="2" key="1">
    <citation type="journal article" date="2020" name="mSystems">
        <title>Genome- and Community-Level Interaction Insights into Carbon Utilization and Element Cycling Functions of Hydrothermarchaeota in Hydrothermal Sediment.</title>
        <authorList>
            <person name="Zhou Z."/>
            <person name="Liu Y."/>
            <person name="Xu W."/>
            <person name="Pan J."/>
            <person name="Luo Z.H."/>
            <person name="Li M."/>
        </authorList>
    </citation>
    <scope>NUCLEOTIDE SEQUENCE [LARGE SCALE GENOMIC DNA]</scope>
    <source>
        <strain evidence="2">SpSt-222</strain>
    </source>
</reference>
<dbReference type="AlphaFoldDB" id="A0A7C2BEP8"/>
<feature type="transmembrane region" description="Helical" evidence="1">
    <location>
        <begin position="12"/>
        <end position="31"/>
    </location>
</feature>
<dbReference type="EMBL" id="DSJL01000011">
    <property type="protein sequence ID" value="HEF66027.1"/>
    <property type="molecule type" value="Genomic_DNA"/>
</dbReference>
<proteinExistence type="predicted"/>
<keyword evidence="1" id="KW-1133">Transmembrane helix</keyword>
<keyword evidence="1" id="KW-0472">Membrane</keyword>
<evidence type="ECO:0000313" key="2">
    <source>
        <dbReference type="EMBL" id="HEF66027.1"/>
    </source>
</evidence>
<sequence length="85" mass="8284">MRVIGPVPVAASINLVAAGGVGTSIVSLTVAEPPIRQRPPGKAIGLVTLFGILAGLFFASTAQPANVSPGAMATPDSSSQAGDTA</sequence>
<keyword evidence="1" id="KW-0812">Transmembrane</keyword>
<feature type="transmembrane region" description="Helical" evidence="1">
    <location>
        <begin position="43"/>
        <end position="62"/>
    </location>
</feature>
<comment type="caution">
    <text evidence="2">The sequence shown here is derived from an EMBL/GenBank/DDBJ whole genome shotgun (WGS) entry which is preliminary data.</text>
</comment>
<protein>
    <submittedName>
        <fullName evidence="2">Uncharacterized protein</fullName>
    </submittedName>
</protein>
<name>A0A7C2BEP8_THERO</name>
<accession>A0A7C2BEP8</accession>
<evidence type="ECO:0000256" key="1">
    <source>
        <dbReference type="SAM" id="Phobius"/>
    </source>
</evidence>